<name>A0A6S7BC57_9BURK</name>
<evidence type="ECO:0000313" key="10">
    <source>
        <dbReference type="EMBL" id="CAB3793291.1"/>
    </source>
</evidence>
<keyword evidence="11" id="KW-1185">Reference proteome</keyword>
<sequence length="306" mass="34586">MIVRPPHNWFRMLFVWNGSVLQSILPQLGVLALVGVLVDVAYLFNLRPTIPLNTTPFTLCGVALTIFLAFRNNASYERFWEARRLWGHVLISARNLTSQALCYVPEDVLEFDRTEFVHGIIAFAYALKHQLRKTDPTSDLLPYVGAERTRVLQAKHYRPTVLLKEIRHVVSALQRRGAISDTQMWMFDKQLNELGAMVGGCERIASTPIPYPYGVLLHRTVYAYCLLLPLGLVDTLGLATPLISLFVSYTLIALEAIASELAEPFGMAPNSLALDAMTRNIERSLLELCDQPLPVEMKVDRRYQLT</sequence>
<dbReference type="AlphaFoldDB" id="A0A6S7BC57"/>
<dbReference type="EMBL" id="CADIKM010000017">
    <property type="protein sequence ID" value="CAB3793291.1"/>
    <property type="molecule type" value="Genomic_DNA"/>
</dbReference>
<evidence type="ECO:0000256" key="6">
    <source>
        <dbReference type="ARBA" id="ARBA00023065"/>
    </source>
</evidence>
<evidence type="ECO:0000256" key="1">
    <source>
        <dbReference type="ARBA" id="ARBA00004651"/>
    </source>
</evidence>
<dbReference type="GO" id="GO:0005254">
    <property type="term" value="F:chloride channel activity"/>
    <property type="evidence" value="ECO:0007669"/>
    <property type="project" value="InterPro"/>
</dbReference>
<evidence type="ECO:0000256" key="2">
    <source>
        <dbReference type="ARBA" id="ARBA00022448"/>
    </source>
</evidence>
<feature type="transmembrane region" description="Helical" evidence="9">
    <location>
        <begin position="20"/>
        <end position="44"/>
    </location>
</feature>
<keyword evidence="6" id="KW-0406">Ion transport</keyword>
<dbReference type="Pfam" id="PF25539">
    <property type="entry name" value="Bestrophin_2"/>
    <property type="match status" value="1"/>
</dbReference>
<evidence type="ECO:0000256" key="8">
    <source>
        <dbReference type="ARBA" id="ARBA00034708"/>
    </source>
</evidence>
<accession>A0A6S7BC57</accession>
<comment type="subcellular location">
    <subcellularLocation>
        <location evidence="1">Cell membrane</location>
        <topology evidence="1">Multi-pass membrane protein</topology>
    </subcellularLocation>
</comment>
<reference evidence="10 11" key="1">
    <citation type="submission" date="2020-04" db="EMBL/GenBank/DDBJ databases">
        <authorList>
            <person name="De Canck E."/>
        </authorList>
    </citation>
    <scope>NUCLEOTIDE SEQUENCE [LARGE SCALE GENOMIC DNA]</scope>
    <source>
        <strain evidence="10 11">LMG 28138</strain>
    </source>
</reference>
<dbReference type="PANTHER" id="PTHR33281:SF19">
    <property type="entry name" value="VOLTAGE-DEPENDENT ANION CHANNEL-FORMING PROTEIN YNEE"/>
    <property type="match status" value="1"/>
</dbReference>
<dbReference type="GO" id="GO:0005886">
    <property type="term" value="C:plasma membrane"/>
    <property type="evidence" value="ECO:0007669"/>
    <property type="project" value="UniProtKB-SubCell"/>
</dbReference>
<protein>
    <recommendedName>
        <fullName evidence="12">Bestrophin, RFP-TM, chloride channel</fullName>
    </recommendedName>
</protein>
<feature type="transmembrane region" description="Helical" evidence="9">
    <location>
        <begin position="50"/>
        <end position="70"/>
    </location>
</feature>
<dbReference type="PANTHER" id="PTHR33281">
    <property type="entry name" value="UPF0187 PROTEIN YNEE"/>
    <property type="match status" value="1"/>
</dbReference>
<comment type="similarity">
    <text evidence="8">Belongs to the anion channel-forming bestrophin (TC 1.A.46) family.</text>
</comment>
<gene>
    <name evidence="10" type="ORF">LMG28138_03501</name>
</gene>
<dbReference type="Proteomes" id="UP000494115">
    <property type="component" value="Unassembled WGS sequence"/>
</dbReference>
<evidence type="ECO:0008006" key="12">
    <source>
        <dbReference type="Google" id="ProtNLM"/>
    </source>
</evidence>
<keyword evidence="5 9" id="KW-1133">Transmembrane helix</keyword>
<keyword evidence="7 9" id="KW-0472">Membrane</keyword>
<keyword evidence="2" id="KW-0813">Transport</keyword>
<proteinExistence type="inferred from homology"/>
<keyword evidence="4 9" id="KW-0812">Transmembrane</keyword>
<evidence type="ECO:0000313" key="11">
    <source>
        <dbReference type="Proteomes" id="UP000494115"/>
    </source>
</evidence>
<organism evidence="10 11">
    <name type="scientific">Pararobbsia alpina</name>
    <dbReference type="NCBI Taxonomy" id="621374"/>
    <lineage>
        <taxon>Bacteria</taxon>
        <taxon>Pseudomonadati</taxon>
        <taxon>Pseudomonadota</taxon>
        <taxon>Betaproteobacteria</taxon>
        <taxon>Burkholderiales</taxon>
        <taxon>Burkholderiaceae</taxon>
        <taxon>Pararobbsia</taxon>
    </lineage>
</organism>
<keyword evidence="3" id="KW-1003">Cell membrane</keyword>
<evidence type="ECO:0000256" key="7">
    <source>
        <dbReference type="ARBA" id="ARBA00023136"/>
    </source>
</evidence>
<evidence type="ECO:0000256" key="4">
    <source>
        <dbReference type="ARBA" id="ARBA00022692"/>
    </source>
</evidence>
<evidence type="ECO:0000256" key="3">
    <source>
        <dbReference type="ARBA" id="ARBA00022475"/>
    </source>
</evidence>
<evidence type="ECO:0000256" key="9">
    <source>
        <dbReference type="SAM" id="Phobius"/>
    </source>
</evidence>
<dbReference type="InterPro" id="IPR044669">
    <property type="entry name" value="YneE/VCCN1/2-like"/>
</dbReference>
<evidence type="ECO:0000256" key="5">
    <source>
        <dbReference type="ARBA" id="ARBA00022989"/>
    </source>
</evidence>
<dbReference type="RefSeq" id="WP_175106019.1">
    <property type="nucleotide sequence ID" value="NZ_CADIKM010000017.1"/>
</dbReference>